<organism evidence="1 2">
    <name type="scientific">Plicaturopsis crispa FD-325 SS-3</name>
    <dbReference type="NCBI Taxonomy" id="944288"/>
    <lineage>
        <taxon>Eukaryota</taxon>
        <taxon>Fungi</taxon>
        <taxon>Dikarya</taxon>
        <taxon>Basidiomycota</taxon>
        <taxon>Agaricomycotina</taxon>
        <taxon>Agaricomycetes</taxon>
        <taxon>Agaricomycetidae</taxon>
        <taxon>Amylocorticiales</taxon>
        <taxon>Amylocorticiaceae</taxon>
        <taxon>Plicatura</taxon>
        <taxon>Plicaturopsis crispa</taxon>
    </lineage>
</organism>
<dbReference type="OrthoDB" id="3267074at2759"/>
<evidence type="ECO:0000313" key="1">
    <source>
        <dbReference type="EMBL" id="KII84396.1"/>
    </source>
</evidence>
<keyword evidence="2" id="KW-1185">Reference proteome</keyword>
<accession>A0A0C9SKV5</accession>
<gene>
    <name evidence="1" type="ORF">PLICRDRAFT_66227</name>
</gene>
<dbReference type="EMBL" id="KN832571">
    <property type="protein sequence ID" value="KII84396.1"/>
    <property type="molecule type" value="Genomic_DNA"/>
</dbReference>
<reference evidence="1 2" key="1">
    <citation type="submission" date="2014-06" db="EMBL/GenBank/DDBJ databases">
        <title>Evolutionary Origins and Diversification of the Mycorrhizal Mutualists.</title>
        <authorList>
            <consortium name="DOE Joint Genome Institute"/>
            <consortium name="Mycorrhizal Genomics Consortium"/>
            <person name="Kohler A."/>
            <person name="Kuo A."/>
            <person name="Nagy L.G."/>
            <person name="Floudas D."/>
            <person name="Copeland A."/>
            <person name="Barry K.W."/>
            <person name="Cichocki N."/>
            <person name="Veneault-Fourrey C."/>
            <person name="LaButti K."/>
            <person name="Lindquist E.A."/>
            <person name="Lipzen A."/>
            <person name="Lundell T."/>
            <person name="Morin E."/>
            <person name="Murat C."/>
            <person name="Riley R."/>
            <person name="Ohm R."/>
            <person name="Sun H."/>
            <person name="Tunlid A."/>
            <person name="Henrissat B."/>
            <person name="Grigoriev I.V."/>
            <person name="Hibbett D.S."/>
            <person name="Martin F."/>
        </authorList>
    </citation>
    <scope>NUCLEOTIDE SEQUENCE [LARGE SCALE GENOMIC DNA]</scope>
    <source>
        <strain evidence="1 2">FD-325 SS-3</strain>
    </source>
</reference>
<name>A0A0C9SKV5_PLICR</name>
<dbReference type="AlphaFoldDB" id="A0A0C9SKV5"/>
<evidence type="ECO:0008006" key="3">
    <source>
        <dbReference type="Google" id="ProtNLM"/>
    </source>
</evidence>
<protein>
    <recommendedName>
        <fullName evidence="3">Reverse transcriptase zinc-binding domain-containing protein</fullName>
    </recommendedName>
</protein>
<feature type="non-terminal residue" evidence="1">
    <location>
        <position position="1"/>
    </location>
</feature>
<sequence length="81" mass="9338">YLHRIRKAESPLCPACHQREETVHHFLVTCPAWDAQRHALKQALPWGERALTMRGLLSQPKSLEHLLRFVGNTGRLRAQFG</sequence>
<dbReference type="Proteomes" id="UP000053263">
    <property type="component" value="Unassembled WGS sequence"/>
</dbReference>
<evidence type="ECO:0000313" key="2">
    <source>
        <dbReference type="Proteomes" id="UP000053263"/>
    </source>
</evidence>
<dbReference type="HOGENOM" id="CLU_146165_1_0_1"/>
<proteinExistence type="predicted"/>
<feature type="non-terminal residue" evidence="1">
    <location>
        <position position="81"/>
    </location>
</feature>